<dbReference type="EMBL" id="WNAJ01000007">
    <property type="protein sequence ID" value="MTR85032.1"/>
    <property type="molecule type" value="Genomic_DNA"/>
</dbReference>
<reference evidence="2 3" key="1">
    <citation type="journal article" date="2019" name="Nat. Med.">
        <title>A library of human gut bacterial isolates paired with longitudinal multiomics data enables mechanistic microbiome research.</title>
        <authorList>
            <person name="Poyet M."/>
            <person name="Groussin M."/>
            <person name="Gibbons S.M."/>
            <person name="Avila-Pacheco J."/>
            <person name="Jiang X."/>
            <person name="Kearney S.M."/>
            <person name="Perrotta A.R."/>
            <person name="Berdy B."/>
            <person name="Zhao S."/>
            <person name="Lieberman T.D."/>
            <person name="Swanson P.K."/>
            <person name="Smith M."/>
            <person name="Roesemann S."/>
            <person name="Alexander J.E."/>
            <person name="Rich S.A."/>
            <person name="Livny J."/>
            <person name="Vlamakis H."/>
            <person name="Clish C."/>
            <person name="Bullock K."/>
            <person name="Deik A."/>
            <person name="Scott J."/>
            <person name="Pierce K.A."/>
            <person name="Xavier R.J."/>
            <person name="Alm E.J."/>
        </authorList>
    </citation>
    <scope>NUCLEOTIDE SEQUENCE [LARGE SCALE GENOMIC DNA]</scope>
    <source>
        <strain evidence="2 3">BIOML-A1</strain>
    </source>
</reference>
<evidence type="ECO:0000256" key="1">
    <source>
        <dbReference type="SAM" id="Phobius"/>
    </source>
</evidence>
<feature type="transmembrane region" description="Helical" evidence="1">
    <location>
        <begin position="21"/>
        <end position="39"/>
    </location>
</feature>
<keyword evidence="1" id="KW-0812">Transmembrane</keyword>
<evidence type="ECO:0000313" key="3">
    <source>
        <dbReference type="Proteomes" id="UP000478483"/>
    </source>
</evidence>
<dbReference type="RefSeq" id="WP_155219450.1">
    <property type="nucleotide sequence ID" value="NZ_WNAJ01000007.1"/>
</dbReference>
<organism evidence="2 3">
    <name type="scientific">Roseburia intestinalis</name>
    <dbReference type="NCBI Taxonomy" id="166486"/>
    <lineage>
        <taxon>Bacteria</taxon>
        <taxon>Bacillati</taxon>
        <taxon>Bacillota</taxon>
        <taxon>Clostridia</taxon>
        <taxon>Lachnospirales</taxon>
        <taxon>Lachnospiraceae</taxon>
        <taxon>Roseburia</taxon>
    </lineage>
</organism>
<feature type="transmembrane region" description="Helical" evidence="1">
    <location>
        <begin position="162"/>
        <end position="185"/>
    </location>
</feature>
<sequence length="239" mass="26826">MNKLKSAVLYEYLTKVRAIGIFYLIQYLIVALIFAIVAICTEGKETGSNTLEFSSVVFVSVIGVLGYKEDFKALLQNGYTRKYIFGATICMFTLLAGTMALIDTIIGNTLHFFNSNYFTLYSSLYGFGNVFANWLWLTVLYLMFCSLFYFVVLIINRVGKTVSLLIGVGVCSLILLVIALFQFVFPDELVSKTGEFMMKAMGFMSDGTINLFFPILSFLVIGMIFGIGSYAVIRRTELR</sequence>
<evidence type="ECO:0000313" key="2">
    <source>
        <dbReference type="EMBL" id="MTR85032.1"/>
    </source>
</evidence>
<gene>
    <name evidence="2" type="ORF">GMD50_08140</name>
</gene>
<dbReference type="AlphaFoldDB" id="A0A6L6L6Q7"/>
<dbReference type="Proteomes" id="UP000478483">
    <property type="component" value="Unassembled WGS sequence"/>
</dbReference>
<proteinExistence type="predicted"/>
<protein>
    <submittedName>
        <fullName evidence="2">Uncharacterized protein</fullName>
    </submittedName>
</protein>
<accession>A0A6L6L6Q7</accession>
<feature type="transmembrane region" description="Helical" evidence="1">
    <location>
        <begin position="88"/>
        <end position="113"/>
    </location>
</feature>
<feature type="transmembrane region" description="Helical" evidence="1">
    <location>
        <begin position="51"/>
        <end position="67"/>
    </location>
</feature>
<feature type="transmembrane region" description="Helical" evidence="1">
    <location>
        <begin position="133"/>
        <end position="155"/>
    </location>
</feature>
<name>A0A6L6L6Q7_9FIRM</name>
<keyword evidence="1" id="KW-0472">Membrane</keyword>
<comment type="caution">
    <text evidence="2">The sequence shown here is derived from an EMBL/GenBank/DDBJ whole genome shotgun (WGS) entry which is preliminary data.</text>
</comment>
<feature type="transmembrane region" description="Helical" evidence="1">
    <location>
        <begin position="211"/>
        <end position="233"/>
    </location>
</feature>
<keyword evidence="1" id="KW-1133">Transmembrane helix</keyword>